<name>A0AA88L565_ARTSF</name>
<organism evidence="3 4">
    <name type="scientific">Artemia franciscana</name>
    <name type="common">Brine shrimp</name>
    <name type="synonym">Artemia sanfranciscana</name>
    <dbReference type="NCBI Taxonomy" id="6661"/>
    <lineage>
        <taxon>Eukaryota</taxon>
        <taxon>Metazoa</taxon>
        <taxon>Ecdysozoa</taxon>
        <taxon>Arthropoda</taxon>
        <taxon>Crustacea</taxon>
        <taxon>Branchiopoda</taxon>
        <taxon>Anostraca</taxon>
        <taxon>Artemiidae</taxon>
        <taxon>Artemia</taxon>
    </lineage>
</organism>
<reference evidence="3" key="1">
    <citation type="submission" date="2023-07" db="EMBL/GenBank/DDBJ databases">
        <title>Chromosome-level genome assembly of Artemia franciscana.</title>
        <authorList>
            <person name="Jo E."/>
        </authorList>
    </citation>
    <scope>NUCLEOTIDE SEQUENCE</scope>
    <source>
        <tissue evidence="3">Whole body</tissue>
    </source>
</reference>
<keyword evidence="2" id="KW-0812">Transmembrane</keyword>
<keyword evidence="2" id="KW-1133">Transmembrane helix</keyword>
<feature type="transmembrane region" description="Helical" evidence="2">
    <location>
        <begin position="113"/>
        <end position="134"/>
    </location>
</feature>
<evidence type="ECO:0000313" key="3">
    <source>
        <dbReference type="EMBL" id="KAK2717252.1"/>
    </source>
</evidence>
<evidence type="ECO:0000256" key="1">
    <source>
        <dbReference type="SAM" id="MobiDB-lite"/>
    </source>
</evidence>
<evidence type="ECO:0000256" key="2">
    <source>
        <dbReference type="SAM" id="Phobius"/>
    </source>
</evidence>
<protein>
    <submittedName>
        <fullName evidence="3">Uncharacterized protein</fullName>
    </submittedName>
</protein>
<proteinExistence type="predicted"/>
<comment type="caution">
    <text evidence="3">The sequence shown here is derived from an EMBL/GenBank/DDBJ whole genome shotgun (WGS) entry which is preliminary data.</text>
</comment>
<sequence length="204" mass="22406">MFGAMQAVAVRQERRKQEKKRTGRPAKLQIQNDEEGTGSVYNLVVDDSPHDSPRQSPKVRTLSHDSSLPPTPVAVTSPQAVVGAVTSTNSFTSLQIQPSDTSLDFCCRGYFPLLHLIIVSFLVGITLLIVGLVQFKPGAESSERKFSIVGASAGCLLVGFLLLGIRLWKGKKRERRDRAKSDTERTDVAKITGFRGQSEESDKY</sequence>
<keyword evidence="4" id="KW-1185">Reference proteome</keyword>
<feature type="transmembrane region" description="Helical" evidence="2">
    <location>
        <begin position="146"/>
        <end position="168"/>
    </location>
</feature>
<feature type="region of interest" description="Disordered" evidence="1">
    <location>
        <begin position="173"/>
        <end position="204"/>
    </location>
</feature>
<dbReference type="Proteomes" id="UP001187531">
    <property type="component" value="Unassembled WGS sequence"/>
</dbReference>
<dbReference type="AlphaFoldDB" id="A0AA88L565"/>
<keyword evidence="2" id="KW-0472">Membrane</keyword>
<accession>A0AA88L565</accession>
<feature type="region of interest" description="Disordered" evidence="1">
    <location>
        <begin position="1"/>
        <end position="71"/>
    </location>
</feature>
<evidence type="ECO:0000313" key="4">
    <source>
        <dbReference type="Proteomes" id="UP001187531"/>
    </source>
</evidence>
<feature type="compositionally biased region" description="Basic and acidic residues" evidence="1">
    <location>
        <begin position="176"/>
        <end position="188"/>
    </location>
</feature>
<gene>
    <name evidence="3" type="ORF">QYM36_007392</name>
</gene>
<dbReference type="EMBL" id="JAVRJZ010000011">
    <property type="protein sequence ID" value="KAK2717252.1"/>
    <property type="molecule type" value="Genomic_DNA"/>
</dbReference>